<dbReference type="Proteomes" id="UP001501343">
    <property type="component" value="Unassembled WGS sequence"/>
</dbReference>
<reference evidence="6 7" key="1">
    <citation type="journal article" date="2019" name="Int. J. Syst. Evol. Microbiol.">
        <title>The Global Catalogue of Microorganisms (GCM) 10K type strain sequencing project: providing services to taxonomists for standard genome sequencing and annotation.</title>
        <authorList>
            <consortium name="The Broad Institute Genomics Platform"/>
            <consortium name="The Broad Institute Genome Sequencing Center for Infectious Disease"/>
            <person name="Wu L."/>
            <person name="Ma J."/>
        </authorList>
    </citation>
    <scope>NUCLEOTIDE SEQUENCE [LARGE SCALE GENOMIC DNA]</scope>
    <source>
        <strain evidence="6 7">JCM 14900</strain>
    </source>
</reference>
<dbReference type="PANTHER" id="PTHR43179:SF12">
    <property type="entry name" value="GALACTOFURANOSYLTRANSFERASE GLFT2"/>
    <property type="match status" value="1"/>
</dbReference>
<evidence type="ECO:0000256" key="2">
    <source>
        <dbReference type="ARBA" id="ARBA00006739"/>
    </source>
</evidence>
<dbReference type="SUPFAM" id="SSF53448">
    <property type="entry name" value="Nucleotide-diphospho-sugar transferases"/>
    <property type="match status" value="1"/>
</dbReference>
<comment type="caution">
    <text evidence="6">The sequence shown here is derived from an EMBL/GenBank/DDBJ whole genome shotgun (WGS) entry which is preliminary data.</text>
</comment>
<evidence type="ECO:0000256" key="3">
    <source>
        <dbReference type="ARBA" id="ARBA00022676"/>
    </source>
</evidence>
<dbReference type="InterPro" id="IPR001173">
    <property type="entry name" value="Glyco_trans_2-like"/>
</dbReference>
<dbReference type="EMBL" id="BAAAOF010000003">
    <property type="protein sequence ID" value="GAA1926452.1"/>
    <property type="molecule type" value="Genomic_DNA"/>
</dbReference>
<sequence>MPEQVPPAPRVGAVVLTWRDRVQTVACVEHLLASPLITRVIVVDNEADGTIADAFEPEPRIGFRELAHNTGFAVGVNTGIRDLLDDPDIDQLLIINNDATLTPADLDVLVARLVDDESLGAVGPRIVTPEGAHFSAGGMLNRFTWSLRQPREGEQPDFLTWACILARPSVFESAGLLDERFFMYWEDVEFGLRLTAHRISFTEVASARLVHAVSSSHSRAGSRILAYSSEGFRHLLRLHGGSTRVLGYARLLLKVVLTALKGDIRGAKYVLAGWRIGRDAPSPAWVAFDELA</sequence>
<comment type="similarity">
    <text evidence="2">Belongs to the glycosyltransferase 2 family.</text>
</comment>
<dbReference type="RefSeq" id="WP_248150592.1">
    <property type="nucleotide sequence ID" value="NZ_BAAAOF010000003.1"/>
</dbReference>
<gene>
    <name evidence="6" type="ORF">GCM10009775_18260</name>
</gene>
<evidence type="ECO:0000256" key="1">
    <source>
        <dbReference type="ARBA" id="ARBA00004776"/>
    </source>
</evidence>
<evidence type="ECO:0000259" key="5">
    <source>
        <dbReference type="Pfam" id="PF00535"/>
    </source>
</evidence>
<evidence type="ECO:0000256" key="4">
    <source>
        <dbReference type="ARBA" id="ARBA00022679"/>
    </source>
</evidence>
<feature type="domain" description="Glycosyltransferase 2-like" evidence="5">
    <location>
        <begin position="26"/>
        <end position="172"/>
    </location>
</feature>
<organism evidence="6 7">
    <name type="scientific">Microbacterium aoyamense</name>
    <dbReference type="NCBI Taxonomy" id="344166"/>
    <lineage>
        <taxon>Bacteria</taxon>
        <taxon>Bacillati</taxon>
        <taxon>Actinomycetota</taxon>
        <taxon>Actinomycetes</taxon>
        <taxon>Micrococcales</taxon>
        <taxon>Microbacteriaceae</taxon>
        <taxon>Microbacterium</taxon>
    </lineage>
</organism>
<keyword evidence="7" id="KW-1185">Reference proteome</keyword>
<evidence type="ECO:0000313" key="7">
    <source>
        <dbReference type="Proteomes" id="UP001501343"/>
    </source>
</evidence>
<dbReference type="Gene3D" id="3.90.550.10">
    <property type="entry name" value="Spore Coat Polysaccharide Biosynthesis Protein SpsA, Chain A"/>
    <property type="match status" value="1"/>
</dbReference>
<comment type="pathway">
    <text evidence="1">Cell wall biogenesis; cell wall polysaccharide biosynthesis.</text>
</comment>
<dbReference type="InterPro" id="IPR029044">
    <property type="entry name" value="Nucleotide-diphossugar_trans"/>
</dbReference>
<accession>A0ABN2PP64</accession>
<protein>
    <submittedName>
        <fullName evidence="6">Glycosyltransferase family 2 protein</fullName>
    </submittedName>
</protein>
<proteinExistence type="inferred from homology"/>
<keyword evidence="4" id="KW-0808">Transferase</keyword>
<keyword evidence="3" id="KW-0328">Glycosyltransferase</keyword>
<dbReference type="PANTHER" id="PTHR43179">
    <property type="entry name" value="RHAMNOSYLTRANSFERASE WBBL"/>
    <property type="match status" value="1"/>
</dbReference>
<name>A0ABN2PP64_9MICO</name>
<dbReference type="Pfam" id="PF00535">
    <property type="entry name" value="Glycos_transf_2"/>
    <property type="match status" value="1"/>
</dbReference>
<evidence type="ECO:0000313" key="6">
    <source>
        <dbReference type="EMBL" id="GAA1926452.1"/>
    </source>
</evidence>